<evidence type="ECO:0000313" key="1">
    <source>
        <dbReference type="EMBL" id="KAJ3045978.1"/>
    </source>
</evidence>
<dbReference type="Proteomes" id="UP001212841">
    <property type="component" value="Unassembled WGS sequence"/>
</dbReference>
<evidence type="ECO:0008006" key="3">
    <source>
        <dbReference type="Google" id="ProtNLM"/>
    </source>
</evidence>
<dbReference type="InterPro" id="IPR011993">
    <property type="entry name" value="PH-like_dom_sf"/>
</dbReference>
<name>A0AAD5WZ48_9FUNG</name>
<reference evidence="1" key="1">
    <citation type="submission" date="2020-05" db="EMBL/GenBank/DDBJ databases">
        <title>Phylogenomic resolution of chytrid fungi.</title>
        <authorList>
            <person name="Stajich J.E."/>
            <person name="Amses K."/>
            <person name="Simmons R."/>
            <person name="Seto K."/>
            <person name="Myers J."/>
            <person name="Bonds A."/>
            <person name="Quandt C.A."/>
            <person name="Barry K."/>
            <person name="Liu P."/>
            <person name="Grigoriev I."/>
            <person name="Longcore J.E."/>
            <person name="James T.Y."/>
        </authorList>
    </citation>
    <scope>NUCLEOTIDE SEQUENCE</scope>
    <source>
        <strain evidence="1">JEL0318</strain>
    </source>
</reference>
<gene>
    <name evidence="1" type="ORF">HK097_001080</name>
</gene>
<dbReference type="AlphaFoldDB" id="A0AAD5WZ48"/>
<comment type="caution">
    <text evidence="1">The sequence shown here is derived from an EMBL/GenBank/DDBJ whole genome shotgun (WGS) entry which is preliminary data.</text>
</comment>
<keyword evidence="2" id="KW-1185">Reference proteome</keyword>
<dbReference type="GO" id="GO:0031106">
    <property type="term" value="P:septin ring organization"/>
    <property type="evidence" value="ECO:0007669"/>
    <property type="project" value="TreeGrafter"/>
</dbReference>
<feature type="non-terminal residue" evidence="1">
    <location>
        <position position="1"/>
    </location>
</feature>
<proteinExistence type="predicted"/>
<sequence>KKDKRNQKKAKGTYSLKGNIYISSLAMFVDSSERESQYFVIKVLWRDVPNMESFALRCRNLEEVDVWKGCLDELMAQKQMKKED</sequence>
<dbReference type="EMBL" id="JADGJD010001204">
    <property type="protein sequence ID" value="KAJ3045978.1"/>
    <property type="molecule type" value="Genomic_DNA"/>
</dbReference>
<accession>A0AAD5WZ48</accession>
<evidence type="ECO:0000313" key="2">
    <source>
        <dbReference type="Proteomes" id="UP001212841"/>
    </source>
</evidence>
<dbReference type="Pfam" id="PF15411">
    <property type="entry name" value="PH_10"/>
    <property type="match status" value="1"/>
</dbReference>
<dbReference type="GO" id="GO:0030010">
    <property type="term" value="P:establishment of cell polarity"/>
    <property type="evidence" value="ECO:0007669"/>
    <property type="project" value="TreeGrafter"/>
</dbReference>
<organism evidence="1 2">
    <name type="scientific">Rhizophlyctis rosea</name>
    <dbReference type="NCBI Taxonomy" id="64517"/>
    <lineage>
        <taxon>Eukaryota</taxon>
        <taxon>Fungi</taxon>
        <taxon>Fungi incertae sedis</taxon>
        <taxon>Chytridiomycota</taxon>
        <taxon>Chytridiomycota incertae sedis</taxon>
        <taxon>Chytridiomycetes</taxon>
        <taxon>Rhizophlyctidales</taxon>
        <taxon>Rhizophlyctidaceae</taxon>
        <taxon>Rhizophlyctis</taxon>
    </lineage>
</organism>
<dbReference type="GO" id="GO:0000935">
    <property type="term" value="C:division septum"/>
    <property type="evidence" value="ECO:0007669"/>
    <property type="project" value="TreeGrafter"/>
</dbReference>
<dbReference type="PANTHER" id="PTHR47339">
    <property type="entry name" value="CELL DIVISION CONTROL PROTEIN 24"/>
    <property type="match status" value="1"/>
</dbReference>
<dbReference type="SUPFAM" id="SSF50729">
    <property type="entry name" value="PH domain-like"/>
    <property type="match status" value="1"/>
</dbReference>
<dbReference type="GO" id="GO:0005634">
    <property type="term" value="C:nucleus"/>
    <property type="evidence" value="ECO:0007669"/>
    <property type="project" value="TreeGrafter"/>
</dbReference>
<dbReference type="GO" id="GO:0005737">
    <property type="term" value="C:cytoplasm"/>
    <property type="evidence" value="ECO:0007669"/>
    <property type="project" value="TreeGrafter"/>
</dbReference>
<dbReference type="PANTHER" id="PTHR47339:SF1">
    <property type="entry name" value="CELL DIVISION CONTROL PROTEIN 24"/>
    <property type="match status" value="1"/>
</dbReference>
<dbReference type="GO" id="GO:0043332">
    <property type="term" value="C:mating projection tip"/>
    <property type="evidence" value="ECO:0007669"/>
    <property type="project" value="TreeGrafter"/>
</dbReference>
<dbReference type="Gene3D" id="2.30.29.30">
    <property type="entry name" value="Pleckstrin-homology domain (PH domain)/Phosphotyrosine-binding domain (PTB)"/>
    <property type="match status" value="1"/>
</dbReference>
<dbReference type="InterPro" id="IPR053026">
    <property type="entry name" value="CDC42_GEF"/>
</dbReference>
<protein>
    <recommendedName>
        <fullName evidence="3">PH domain-containing protein</fullName>
    </recommendedName>
</protein>